<dbReference type="Proteomes" id="UP000290958">
    <property type="component" value="Unassembled WGS sequence"/>
</dbReference>
<dbReference type="AlphaFoldDB" id="A0A4Q1KGL1"/>
<evidence type="ECO:0000313" key="3">
    <source>
        <dbReference type="Proteomes" id="UP000290958"/>
    </source>
</evidence>
<reference evidence="3" key="1">
    <citation type="submission" date="2019-01" db="EMBL/GenBank/DDBJ databases">
        <title>Cytophagaceae bacterium strain CAR-16.</title>
        <authorList>
            <person name="Chen W.-M."/>
        </authorList>
    </citation>
    <scope>NUCLEOTIDE SEQUENCE [LARGE SCALE GENOMIC DNA]</scope>
    <source>
        <strain evidence="3">CHR27</strain>
    </source>
</reference>
<dbReference type="InterPro" id="IPR009562">
    <property type="entry name" value="DUF1178"/>
</dbReference>
<dbReference type="Pfam" id="PF06676">
    <property type="entry name" value="DUF1178"/>
    <property type="match status" value="1"/>
</dbReference>
<evidence type="ECO:0000313" key="2">
    <source>
        <dbReference type="EMBL" id="RXR28622.1"/>
    </source>
</evidence>
<dbReference type="PIRSF" id="PIRSF032131">
    <property type="entry name" value="UCP032131"/>
    <property type="match status" value="1"/>
</dbReference>
<feature type="region of interest" description="Disordered" evidence="1">
    <location>
        <begin position="55"/>
        <end position="84"/>
    </location>
</feature>
<dbReference type="RefSeq" id="WP_129404369.1">
    <property type="nucleotide sequence ID" value="NZ_SBKP01000008.1"/>
</dbReference>
<sequence length="163" mass="17386">MIVFDLQCASAGHKFEGWFSSSDDYQQQRESGLLICPVCGDGAVEKAVMAPAVSAKTNQRPSASPAVPATTEGKAVVPMSAGNDNPRMQELMQALVHAQAEALKQSEWVGQGFADRARAMHYGEEDAKPIHGQVAAQEARSLIEEGVEVAPLLFPVVPPEAQN</sequence>
<protein>
    <submittedName>
        <fullName evidence="2">DUF1178 family protein</fullName>
    </submittedName>
</protein>
<comment type="caution">
    <text evidence="2">The sequence shown here is derived from an EMBL/GenBank/DDBJ whole genome shotgun (WGS) entry which is preliminary data.</text>
</comment>
<keyword evidence="3" id="KW-1185">Reference proteome</keyword>
<proteinExistence type="predicted"/>
<name>A0A4Q1KGL1_9SPHN</name>
<dbReference type="OrthoDB" id="9799894at2"/>
<dbReference type="EMBL" id="SBKP01000008">
    <property type="protein sequence ID" value="RXR28622.1"/>
    <property type="molecule type" value="Genomic_DNA"/>
</dbReference>
<evidence type="ECO:0000256" key="1">
    <source>
        <dbReference type="SAM" id="MobiDB-lite"/>
    </source>
</evidence>
<organism evidence="2 3">
    <name type="scientific">Sphingobium fluviale</name>
    <dbReference type="NCBI Taxonomy" id="2506423"/>
    <lineage>
        <taxon>Bacteria</taxon>
        <taxon>Pseudomonadati</taxon>
        <taxon>Pseudomonadota</taxon>
        <taxon>Alphaproteobacteria</taxon>
        <taxon>Sphingomonadales</taxon>
        <taxon>Sphingomonadaceae</taxon>
        <taxon>Sphingobium</taxon>
    </lineage>
</organism>
<gene>
    <name evidence="2" type="ORF">EQG66_09625</name>
</gene>
<accession>A0A4Q1KGL1</accession>